<feature type="domain" description="BHLH" evidence="3">
    <location>
        <begin position="79"/>
        <end position="133"/>
    </location>
</feature>
<evidence type="ECO:0000256" key="2">
    <source>
        <dbReference type="SAM" id="MobiDB-lite"/>
    </source>
</evidence>
<evidence type="ECO:0000256" key="1">
    <source>
        <dbReference type="ARBA" id="ARBA00023125"/>
    </source>
</evidence>
<feature type="compositionally biased region" description="Acidic residues" evidence="2">
    <location>
        <begin position="41"/>
        <end position="52"/>
    </location>
</feature>
<sequence>MDQYQQQQQQQLSDNNNIMTMMTINLECDNNNNIGNANDNDGYDDDEYEEKEDPFSPKCRIPLPNLYGGGNHNYFDSTTFIKRRNERERTRVRNVNDGFERLRNHLPLLPDQRDKRLSKVETLRLAISYIKHLENLLES</sequence>
<dbReference type="Pfam" id="PF00010">
    <property type="entry name" value="HLH"/>
    <property type="match status" value="1"/>
</dbReference>
<evidence type="ECO:0000313" key="5">
    <source>
        <dbReference type="Proteomes" id="UP000790347"/>
    </source>
</evidence>
<gene>
    <name evidence="4" type="primary">ASCL4</name>
    <name evidence="4" type="ORF">DERF_013269</name>
</gene>
<dbReference type="InterPro" id="IPR050283">
    <property type="entry name" value="E-box_TF_Regulators"/>
</dbReference>
<dbReference type="GO" id="GO:0032502">
    <property type="term" value="P:developmental process"/>
    <property type="evidence" value="ECO:0007669"/>
    <property type="project" value="TreeGrafter"/>
</dbReference>
<dbReference type="AlphaFoldDB" id="A0A922KUW4"/>
<proteinExistence type="predicted"/>
<dbReference type="Gene3D" id="4.10.280.10">
    <property type="entry name" value="Helix-loop-helix DNA-binding domain"/>
    <property type="match status" value="1"/>
</dbReference>
<dbReference type="GO" id="GO:0046983">
    <property type="term" value="F:protein dimerization activity"/>
    <property type="evidence" value="ECO:0007669"/>
    <property type="project" value="InterPro"/>
</dbReference>
<dbReference type="GO" id="GO:0000977">
    <property type="term" value="F:RNA polymerase II transcription regulatory region sequence-specific DNA binding"/>
    <property type="evidence" value="ECO:0007669"/>
    <property type="project" value="TreeGrafter"/>
</dbReference>
<name>A0A922KUW4_DERFA</name>
<dbReference type="SUPFAM" id="SSF47459">
    <property type="entry name" value="HLH, helix-loop-helix DNA-binding domain"/>
    <property type="match status" value="1"/>
</dbReference>
<dbReference type="InterPro" id="IPR036638">
    <property type="entry name" value="HLH_DNA-bd_sf"/>
</dbReference>
<dbReference type="EMBL" id="ASGP02000007">
    <property type="protein sequence ID" value="KAH9497266.1"/>
    <property type="molecule type" value="Genomic_DNA"/>
</dbReference>
<organism evidence="4 5">
    <name type="scientific">Dermatophagoides farinae</name>
    <name type="common">American house dust mite</name>
    <dbReference type="NCBI Taxonomy" id="6954"/>
    <lineage>
        <taxon>Eukaryota</taxon>
        <taxon>Metazoa</taxon>
        <taxon>Ecdysozoa</taxon>
        <taxon>Arthropoda</taxon>
        <taxon>Chelicerata</taxon>
        <taxon>Arachnida</taxon>
        <taxon>Acari</taxon>
        <taxon>Acariformes</taxon>
        <taxon>Sarcoptiformes</taxon>
        <taxon>Astigmata</taxon>
        <taxon>Psoroptidia</taxon>
        <taxon>Analgoidea</taxon>
        <taxon>Pyroglyphidae</taxon>
        <taxon>Dermatophagoidinae</taxon>
        <taxon>Dermatophagoides</taxon>
    </lineage>
</organism>
<accession>A0A922KUW4</accession>
<dbReference type="PANTHER" id="PTHR23349:SF108">
    <property type="entry name" value="BHLH DOMAIN-CONTAINING PROTEIN"/>
    <property type="match status" value="1"/>
</dbReference>
<protein>
    <submittedName>
        <fullName evidence="4">Helix loop helix domain</fullName>
    </submittedName>
</protein>
<feature type="region of interest" description="Disordered" evidence="2">
    <location>
        <begin position="35"/>
        <end position="59"/>
    </location>
</feature>
<reference evidence="4" key="1">
    <citation type="submission" date="2013-05" db="EMBL/GenBank/DDBJ databases">
        <authorList>
            <person name="Yim A.K.Y."/>
            <person name="Chan T.F."/>
            <person name="Ji K.M."/>
            <person name="Liu X.Y."/>
            <person name="Zhou J.W."/>
            <person name="Li R.Q."/>
            <person name="Yang K.Y."/>
            <person name="Li J."/>
            <person name="Li M."/>
            <person name="Law P.T.W."/>
            <person name="Wu Y.L."/>
            <person name="Cai Z.L."/>
            <person name="Qin H."/>
            <person name="Bao Y."/>
            <person name="Leung R.K.K."/>
            <person name="Ng P.K.S."/>
            <person name="Zou J."/>
            <person name="Zhong X.J."/>
            <person name="Ran P.X."/>
            <person name="Zhong N.S."/>
            <person name="Liu Z.G."/>
            <person name="Tsui S.K.W."/>
        </authorList>
    </citation>
    <scope>NUCLEOTIDE SEQUENCE</scope>
    <source>
        <strain evidence="4">Derf</strain>
        <tissue evidence="4">Whole organism</tissue>
    </source>
</reference>
<keyword evidence="1" id="KW-0238">DNA-binding</keyword>
<dbReference type="Proteomes" id="UP000790347">
    <property type="component" value="Unassembled WGS sequence"/>
</dbReference>
<dbReference type="SMART" id="SM00353">
    <property type="entry name" value="HLH"/>
    <property type="match status" value="1"/>
</dbReference>
<evidence type="ECO:0000259" key="3">
    <source>
        <dbReference type="PROSITE" id="PS50888"/>
    </source>
</evidence>
<dbReference type="InterPro" id="IPR011598">
    <property type="entry name" value="bHLH_dom"/>
</dbReference>
<evidence type="ECO:0000313" key="4">
    <source>
        <dbReference type="EMBL" id="KAH9497266.1"/>
    </source>
</evidence>
<dbReference type="PANTHER" id="PTHR23349">
    <property type="entry name" value="BASIC HELIX-LOOP-HELIX TRANSCRIPTION FACTOR, TWIST"/>
    <property type="match status" value="1"/>
</dbReference>
<keyword evidence="5" id="KW-1185">Reference proteome</keyword>
<dbReference type="PROSITE" id="PS50888">
    <property type="entry name" value="BHLH"/>
    <property type="match status" value="1"/>
</dbReference>
<comment type="caution">
    <text evidence="4">The sequence shown here is derived from an EMBL/GenBank/DDBJ whole genome shotgun (WGS) entry which is preliminary data.</text>
</comment>
<dbReference type="GO" id="GO:0000981">
    <property type="term" value="F:DNA-binding transcription factor activity, RNA polymerase II-specific"/>
    <property type="evidence" value="ECO:0007669"/>
    <property type="project" value="TreeGrafter"/>
</dbReference>
<reference evidence="4" key="2">
    <citation type="journal article" date="2022" name="Res Sq">
        <title>Comparative Genomics Reveals Insights into the Divergent Evolution of Astigmatic Mites and Household Pest Adaptations.</title>
        <authorList>
            <person name="Xiong Q."/>
            <person name="Wan A.T.-Y."/>
            <person name="Liu X.-Y."/>
            <person name="Fung C.S.-H."/>
            <person name="Xiao X."/>
            <person name="Malainual N."/>
            <person name="Hou J."/>
            <person name="Wang L."/>
            <person name="Wang M."/>
            <person name="Yang K."/>
            <person name="Cui Y."/>
            <person name="Leung E."/>
            <person name="Nong W."/>
            <person name="Shin S.-K."/>
            <person name="Au S."/>
            <person name="Jeong K.Y."/>
            <person name="Chew F.T."/>
            <person name="Hui J."/>
            <person name="Leung T.F."/>
            <person name="Tungtrongchitr A."/>
            <person name="Zhong N."/>
            <person name="Liu Z."/>
            <person name="Tsui S."/>
        </authorList>
    </citation>
    <scope>NUCLEOTIDE SEQUENCE</scope>
    <source>
        <strain evidence="4">Derf</strain>
        <tissue evidence="4">Whole organism</tissue>
    </source>
</reference>
<dbReference type="CDD" id="cd19724">
    <property type="entry name" value="bHLH_TS_ASCL3_like"/>
    <property type="match status" value="1"/>
</dbReference>